<proteinExistence type="inferred from homology"/>
<reference evidence="7" key="1">
    <citation type="submission" date="2021-01" db="EMBL/GenBank/DDBJ databases">
        <authorList>
            <person name="Corre E."/>
            <person name="Pelletier E."/>
            <person name="Niang G."/>
            <person name="Scheremetjew M."/>
            <person name="Finn R."/>
            <person name="Kale V."/>
            <person name="Holt S."/>
            <person name="Cochrane G."/>
            <person name="Meng A."/>
            <person name="Brown T."/>
            <person name="Cohen L."/>
        </authorList>
    </citation>
    <scope>NUCLEOTIDE SEQUENCE</scope>
    <source>
        <strain evidence="7">GSO104</strain>
    </source>
</reference>
<name>A0A7S4TAA4_9STRA</name>
<dbReference type="SUPFAM" id="SSF53474">
    <property type="entry name" value="alpha/beta-Hydrolases"/>
    <property type="match status" value="1"/>
</dbReference>
<dbReference type="PANTHER" id="PTHR11757">
    <property type="entry name" value="PROTEASE FAMILY S9A OLIGOPEPTIDASE"/>
    <property type="match status" value="1"/>
</dbReference>
<accession>A0A7S4TAA4</accession>
<gene>
    <name evidence="7" type="ORF">DBRI00130_LOCUS44796</name>
</gene>
<sequence length="238" mass="26505">MKLISLPTHFQKEQQQQQPVVAKAFSAGGILIGAAMNQSPSLFSAATLINPYLDLLNTCNRPDLPLVQHEREEWCGGKDGDFCRSKMDHDNDKARECLQQYCPFENLGRQHGTQKQNNVLSHQKIQDYPPMFLVGTCDDENVSFWHAVTYGKKLLDMMTLSSASSSSSDNEKTKDKLEKNVLIHVEENGGHHLHGRQLYVSSLEIAFLLGLFPRVSDTPKQTTTTTTTTPKDGGKGGE</sequence>
<organism evidence="7">
    <name type="scientific">Ditylum brightwellii</name>
    <dbReference type="NCBI Taxonomy" id="49249"/>
    <lineage>
        <taxon>Eukaryota</taxon>
        <taxon>Sar</taxon>
        <taxon>Stramenopiles</taxon>
        <taxon>Ochrophyta</taxon>
        <taxon>Bacillariophyta</taxon>
        <taxon>Mediophyceae</taxon>
        <taxon>Lithodesmiophycidae</taxon>
        <taxon>Lithodesmiales</taxon>
        <taxon>Lithodesmiaceae</taxon>
        <taxon>Ditylum</taxon>
    </lineage>
</organism>
<evidence type="ECO:0000256" key="1">
    <source>
        <dbReference type="ARBA" id="ARBA00005228"/>
    </source>
</evidence>
<dbReference type="Pfam" id="PF00326">
    <property type="entry name" value="Peptidase_S9"/>
    <property type="match status" value="1"/>
</dbReference>
<feature type="region of interest" description="Disordered" evidence="5">
    <location>
        <begin position="218"/>
        <end position="238"/>
    </location>
</feature>
<evidence type="ECO:0000313" key="7">
    <source>
        <dbReference type="EMBL" id="CAE4670538.1"/>
    </source>
</evidence>
<dbReference type="Gene3D" id="3.40.50.1820">
    <property type="entry name" value="alpha/beta hydrolase"/>
    <property type="match status" value="1"/>
</dbReference>
<dbReference type="EMBL" id="HBNS01062082">
    <property type="protein sequence ID" value="CAE4670538.1"/>
    <property type="molecule type" value="Transcribed_RNA"/>
</dbReference>
<dbReference type="GO" id="GO:0008236">
    <property type="term" value="F:serine-type peptidase activity"/>
    <property type="evidence" value="ECO:0007669"/>
    <property type="project" value="InterPro"/>
</dbReference>
<dbReference type="GO" id="GO:0006508">
    <property type="term" value="P:proteolysis"/>
    <property type="evidence" value="ECO:0007669"/>
    <property type="project" value="InterPro"/>
</dbReference>
<dbReference type="InterPro" id="IPR051543">
    <property type="entry name" value="Serine_Peptidase_S9A"/>
</dbReference>
<dbReference type="InterPro" id="IPR029058">
    <property type="entry name" value="AB_hydrolase_fold"/>
</dbReference>
<evidence type="ECO:0000256" key="4">
    <source>
        <dbReference type="ARBA" id="ARBA00045448"/>
    </source>
</evidence>
<dbReference type="InterPro" id="IPR001375">
    <property type="entry name" value="Peptidase_S9_cat"/>
</dbReference>
<feature type="domain" description="Peptidase S9 prolyl oligopeptidase catalytic" evidence="6">
    <location>
        <begin position="17"/>
        <end position="208"/>
    </location>
</feature>
<dbReference type="PANTHER" id="PTHR11757:SF19">
    <property type="entry name" value="PROLYL ENDOPEPTIDASE-LIKE"/>
    <property type="match status" value="1"/>
</dbReference>
<comment type="similarity">
    <text evidence="1">Belongs to the peptidase S9A family.</text>
</comment>
<evidence type="ECO:0000259" key="6">
    <source>
        <dbReference type="Pfam" id="PF00326"/>
    </source>
</evidence>
<evidence type="ECO:0000256" key="3">
    <source>
        <dbReference type="ARBA" id="ARBA00042165"/>
    </source>
</evidence>
<protein>
    <recommendedName>
        <fullName evidence="2">Prolyl endopeptidase-like</fullName>
    </recommendedName>
    <alternativeName>
        <fullName evidence="3">Prolylendopeptidase-like</fullName>
    </alternativeName>
</protein>
<evidence type="ECO:0000256" key="5">
    <source>
        <dbReference type="SAM" id="MobiDB-lite"/>
    </source>
</evidence>
<evidence type="ECO:0000256" key="2">
    <source>
        <dbReference type="ARBA" id="ARBA00039290"/>
    </source>
</evidence>
<comment type="function">
    <text evidence="4">Serine peptidase whose precise substrate specificity remains unclear. Does not cleave peptides after a arginine or lysine residue. Regulates trans-Golgi network morphology and sorting by regulating the membrane binding of the AP-1 complex. May play a role in the regulation of synaptic vesicle exocytosis.</text>
</comment>
<dbReference type="AlphaFoldDB" id="A0A7S4TAA4"/>